<evidence type="ECO:0000256" key="1">
    <source>
        <dbReference type="SAM" id="Phobius"/>
    </source>
</evidence>
<name>A0A7S8CEF5_9BACI</name>
<sequence length="144" mass="16390">MIKWGVTILPFLYMVFIWHLSSRPADAYVYIVDDGIDGFIKESLHLIEFAILYIVSVLALAAHGKLTAATSLLVACLSCFYGFIDEIHQSFVPYRSATLIDAVKDVIGVVVAWSYVSFTHFRKKPTMFSNTLLWMEKNVYVKEK</sequence>
<proteinExistence type="predicted"/>
<dbReference type="EMBL" id="CP049742">
    <property type="protein sequence ID" value="QPC48451.1"/>
    <property type="molecule type" value="Genomic_DNA"/>
</dbReference>
<dbReference type="Proteomes" id="UP000593626">
    <property type="component" value="Chromosome"/>
</dbReference>
<accession>A0A7S8CEF5</accession>
<keyword evidence="4" id="KW-1185">Reference proteome</keyword>
<evidence type="ECO:0000259" key="2">
    <source>
        <dbReference type="Pfam" id="PF04892"/>
    </source>
</evidence>
<feature type="domain" description="VanZ-like" evidence="2">
    <location>
        <begin position="34"/>
        <end position="115"/>
    </location>
</feature>
<keyword evidence="1" id="KW-0472">Membrane</keyword>
<protein>
    <recommendedName>
        <fullName evidence="2">VanZ-like domain-containing protein</fullName>
    </recommendedName>
</protein>
<dbReference type="AlphaFoldDB" id="A0A7S8CEF5"/>
<dbReference type="Pfam" id="PF04892">
    <property type="entry name" value="VanZ"/>
    <property type="match status" value="1"/>
</dbReference>
<keyword evidence="1" id="KW-1133">Transmembrane helix</keyword>
<gene>
    <name evidence="3" type="ORF">G8O30_12385</name>
</gene>
<dbReference type="NCBIfam" id="NF037970">
    <property type="entry name" value="vanZ_1"/>
    <property type="match status" value="1"/>
</dbReference>
<dbReference type="InterPro" id="IPR006976">
    <property type="entry name" value="VanZ-like"/>
</dbReference>
<feature type="transmembrane region" description="Helical" evidence="1">
    <location>
        <begin position="66"/>
        <end position="84"/>
    </location>
</feature>
<organism evidence="3 4">
    <name type="scientific">Mangrovibacillus cuniculi</name>
    <dbReference type="NCBI Taxonomy" id="2593652"/>
    <lineage>
        <taxon>Bacteria</taxon>
        <taxon>Bacillati</taxon>
        <taxon>Bacillota</taxon>
        <taxon>Bacilli</taxon>
        <taxon>Bacillales</taxon>
        <taxon>Bacillaceae</taxon>
        <taxon>Mangrovibacillus</taxon>
    </lineage>
</organism>
<keyword evidence="1" id="KW-0812">Transmembrane</keyword>
<dbReference type="KEGG" id="mcui:G8O30_12385"/>
<evidence type="ECO:0000313" key="4">
    <source>
        <dbReference type="Proteomes" id="UP000593626"/>
    </source>
</evidence>
<reference evidence="3 4" key="1">
    <citation type="submission" date="2019-07" db="EMBL/GenBank/DDBJ databases">
        <title>Genome sequence of 2 isolates from Red Sea Mangroves.</title>
        <authorList>
            <person name="Sefrji F."/>
            <person name="Michoud G."/>
            <person name="Merlino G."/>
            <person name="Daffonchio D."/>
        </authorList>
    </citation>
    <scope>NUCLEOTIDE SEQUENCE [LARGE SCALE GENOMIC DNA]</scope>
    <source>
        <strain evidence="3 4">R1DC41</strain>
    </source>
</reference>
<feature type="transmembrane region" description="Helical" evidence="1">
    <location>
        <begin position="43"/>
        <end position="61"/>
    </location>
</feature>
<evidence type="ECO:0000313" key="3">
    <source>
        <dbReference type="EMBL" id="QPC48451.1"/>
    </source>
</evidence>